<dbReference type="Proteomes" id="UP000248857">
    <property type="component" value="Unassembled WGS sequence"/>
</dbReference>
<keyword evidence="4" id="KW-0328">Glycosyltransferase</keyword>
<dbReference type="PANTHER" id="PTHR11608:SF0">
    <property type="entry name" value="BIFUNCTIONAL PROTEIN PYRR"/>
    <property type="match status" value="1"/>
</dbReference>
<comment type="function">
    <text evidence="4">Regulates the transcription of the pyrimidine nucleotide (pyr) operon in response to exogenous pyrimidines.</text>
</comment>
<dbReference type="GO" id="GO:0006355">
    <property type="term" value="P:regulation of DNA-templated transcription"/>
    <property type="evidence" value="ECO:0007669"/>
    <property type="project" value="UniProtKB-UniRule"/>
</dbReference>
<dbReference type="Gene3D" id="3.40.50.2020">
    <property type="match status" value="1"/>
</dbReference>
<dbReference type="HAMAP" id="MF_01219">
    <property type="entry name" value="PyrR"/>
    <property type="match status" value="1"/>
</dbReference>
<evidence type="ECO:0000256" key="4">
    <source>
        <dbReference type="HAMAP-Rule" id="MF_01219"/>
    </source>
</evidence>
<dbReference type="AlphaFoldDB" id="A0A2W1JES1"/>
<evidence type="ECO:0000256" key="1">
    <source>
        <dbReference type="ARBA" id="ARBA00005565"/>
    </source>
</evidence>
<reference evidence="6 7" key="1">
    <citation type="journal article" date="2018" name="Sci. Rep.">
        <title>A novel species of the marine cyanobacterium Acaryochloris with a unique pigment content and lifestyle.</title>
        <authorList>
            <person name="Partensky F."/>
            <person name="Six C."/>
            <person name="Ratin M."/>
            <person name="Garczarek L."/>
            <person name="Vaulot D."/>
            <person name="Probert I."/>
            <person name="Calteau A."/>
            <person name="Gourvil P."/>
            <person name="Marie D."/>
            <person name="Grebert T."/>
            <person name="Bouchier C."/>
            <person name="Le Panse S."/>
            <person name="Gachenot M."/>
            <person name="Rodriguez F."/>
            <person name="Garrido J.L."/>
        </authorList>
    </citation>
    <scope>NUCLEOTIDE SEQUENCE [LARGE SCALE GENOMIC DNA]</scope>
    <source>
        <strain evidence="6 7">RCC1774</strain>
    </source>
</reference>
<keyword evidence="4" id="KW-0808">Transferase</keyword>
<organism evidence="6 7">
    <name type="scientific">Acaryochloris thomasi RCC1774</name>
    <dbReference type="NCBI Taxonomy" id="1764569"/>
    <lineage>
        <taxon>Bacteria</taxon>
        <taxon>Bacillati</taxon>
        <taxon>Cyanobacteriota</taxon>
        <taxon>Cyanophyceae</taxon>
        <taxon>Acaryochloridales</taxon>
        <taxon>Acaryochloridaceae</taxon>
        <taxon>Acaryochloris</taxon>
        <taxon>Acaryochloris thomasi</taxon>
    </lineage>
</organism>
<dbReference type="FunFam" id="3.40.50.2020:FF:000020">
    <property type="entry name" value="Bifunctional protein PyrR"/>
    <property type="match status" value="1"/>
</dbReference>
<evidence type="ECO:0000256" key="3">
    <source>
        <dbReference type="ARBA" id="ARBA00023163"/>
    </source>
</evidence>
<dbReference type="Pfam" id="PF00156">
    <property type="entry name" value="Pribosyltran"/>
    <property type="match status" value="1"/>
</dbReference>
<dbReference type="SUPFAM" id="SSF53271">
    <property type="entry name" value="PRTase-like"/>
    <property type="match status" value="1"/>
</dbReference>
<evidence type="ECO:0000313" key="7">
    <source>
        <dbReference type="Proteomes" id="UP000248857"/>
    </source>
</evidence>
<evidence type="ECO:0000313" key="6">
    <source>
        <dbReference type="EMBL" id="PZD72253.1"/>
    </source>
</evidence>
<dbReference type="EC" id="2.4.2.9" evidence="4"/>
<dbReference type="InterPro" id="IPR029057">
    <property type="entry name" value="PRTase-like"/>
</dbReference>
<dbReference type="InterPro" id="IPR023050">
    <property type="entry name" value="PyrR"/>
</dbReference>
<dbReference type="EMBL" id="PQWO01000011">
    <property type="protein sequence ID" value="PZD72253.1"/>
    <property type="molecule type" value="Genomic_DNA"/>
</dbReference>
<comment type="caution">
    <text evidence="6">The sequence shown here is derived from an EMBL/GenBank/DDBJ whole genome shotgun (WGS) entry which is preliminary data.</text>
</comment>
<accession>A0A2W1JES1</accession>
<comment type="function">
    <text evidence="4">Also displays a weak uracil phosphoribosyltransferase activity which is not physiologically significant.</text>
</comment>
<dbReference type="GO" id="GO:0004845">
    <property type="term" value="F:uracil phosphoribosyltransferase activity"/>
    <property type="evidence" value="ECO:0007669"/>
    <property type="project" value="UniProtKB-UniRule"/>
</dbReference>
<comment type="similarity">
    <text evidence="1 4">Belongs to the purine/pyrimidine phosphoribosyltransferase family. PyrR subfamily.</text>
</comment>
<keyword evidence="7" id="KW-1185">Reference proteome</keyword>
<sequence length="200" mass="21988">MAKPRSNIGLNSVDGASVVNMSDIVEILNPDELRRTVRRLASEVVERSSSLDSLVLLGIHTRGVPLADAIATQIEQLEQIQVPVGSLDITFYRDDLNQIAVRTPARTKLPTDLSDKTVILIDDVIYSGRTIRAALNALNDYGRPPLVQLLVLIDRGHRELPIHPDFVGKVLPTARGEQVKVFLRGIDEQDGVQLVTRSAT</sequence>
<feature type="domain" description="Phosphoribosyltransferase" evidence="5">
    <location>
        <begin position="31"/>
        <end position="165"/>
    </location>
</feature>
<proteinExistence type="inferred from homology"/>
<dbReference type="NCBIfam" id="NF003549">
    <property type="entry name" value="PRK05205.1-5"/>
    <property type="match status" value="1"/>
</dbReference>
<gene>
    <name evidence="6" type="primary">pyrR_1</name>
    <name evidence="4" type="synonym">pyrR</name>
    <name evidence="6" type="ORF">C1752_03840</name>
</gene>
<keyword evidence="3 4" id="KW-0804">Transcription</keyword>
<dbReference type="InterPro" id="IPR000836">
    <property type="entry name" value="PRTase_dom"/>
</dbReference>
<protein>
    <recommendedName>
        <fullName evidence="4">Bifunctional protein PyrR</fullName>
    </recommendedName>
    <domain>
        <recommendedName>
            <fullName evidence="4">Pyrimidine operon regulatory protein</fullName>
        </recommendedName>
    </domain>
    <domain>
        <recommendedName>
            <fullName evidence="4">Uracil phosphoribosyltransferase</fullName>
            <shortName evidence="4">UPRTase</shortName>
            <ecNumber evidence="4">2.4.2.9</ecNumber>
        </recommendedName>
    </domain>
</protein>
<name>A0A2W1JES1_9CYAN</name>
<comment type="catalytic activity">
    <reaction evidence="4">
        <text>UMP + diphosphate = 5-phospho-alpha-D-ribose 1-diphosphate + uracil</text>
        <dbReference type="Rhea" id="RHEA:13017"/>
        <dbReference type="ChEBI" id="CHEBI:17568"/>
        <dbReference type="ChEBI" id="CHEBI:33019"/>
        <dbReference type="ChEBI" id="CHEBI:57865"/>
        <dbReference type="ChEBI" id="CHEBI:58017"/>
        <dbReference type="EC" id="2.4.2.9"/>
    </reaction>
</comment>
<keyword evidence="2 4" id="KW-0805">Transcription regulation</keyword>
<dbReference type="InterPro" id="IPR050137">
    <property type="entry name" value="PyrR_bifunctional"/>
</dbReference>
<feature type="short sequence motif" description="PRPP-binding" evidence="4">
    <location>
        <begin position="118"/>
        <end position="130"/>
    </location>
</feature>
<dbReference type="CDD" id="cd06223">
    <property type="entry name" value="PRTases_typeI"/>
    <property type="match status" value="1"/>
</dbReference>
<dbReference type="PANTHER" id="PTHR11608">
    <property type="entry name" value="BIFUNCTIONAL PROTEIN PYRR"/>
    <property type="match status" value="1"/>
</dbReference>
<evidence type="ECO:0000259" key="5">
    <source>
        <dbReference type="Pfam" id="PF00156"/>
    </source>
</evidence>
<evidence type="ECO:0000256" key="2">
    <source>
        <dbReference type="ARBA" id="ARBA00023015"/>
    </source>
</evidence>